<sequence length="100" mass="10478">MSFETDKKEGEMLVRIDGGMTVADAAAIRDKLVACFDSCESLIADLRDVADCDAAGVQLICSAHKTADATGKRFAVVNASEAVIKAVARAGLHPEKLLGI</sequence>
<evidence type="ECO:0000313" key="3">
    <source>
        <dbReference type="Proteomes" id="UP000288096"/>
    </source>
</evidence>
<dbReference type="InterPro" id="IPR036513">
    <property type="entry name" value="STAS_dom_sf"/>
</dbReference>
<proteinExistence type="predicted"/>
<dbReference type="RefSeq" id="WP_166404979.1">
    <property type="nucleotide sequence ID" value="NZ_BEXT01000001.1"/>
</dbReference>
<dbReference type="Proteomes" id="UP000288096">
    <property type="component" value="Unassembled WGS sequence"/>
</dbReference>
<dbReference type="Gene3D" id="3.30.750.24">
    <property type="entry name" value="STAS domain"/>
    <property type="match status" value="1"/>
</dbReference>
<name>A0A401FUR6_9BACT</name>
<dbReference type="PANTHER" id="PTHR35849">
    <property type="entry name" value="BLR2341 PROTEIN"/>
    <property type="match status" value="1"/>
</dbReference>
<reference evidence="3" key="1">
    <citation type="submission" date="2017-11" db="EMBL/GenBank/DDBJ databases">
        <authorList>
            <person name="Watanabe M."/>
            <person name="Kojima H."/>
        </authorList>
    </citation>
    <scope>NUCLEOTIDE SEQUENCE [LARGE SCALE GENOMIC DNA]</scope>
    <source>
        <strain evidence="3">Tokyo 01</strain>
    </source>
</reference>
<evidence type="ECO:0000313" key="2">
    <source>
        <dbReference type="EMBL" id="GBC60706.1"/>
    </source>
</evidence>
<protein>
    <submittedName>
        <fullName evidence="2">Anti-sigma factor antagonist</fullName>
    </submittedName>
</protein>
<gene>
    <name evidence="2" type="ORF">DENIS_1663</name>
</gene>
<accession>A0A401FUR6</accession>
<dbReference type="PROSITE" id="PS50801">
    <property type="entry name" value="STAS"/>
    <property type="match status" value="1"/>
</dbReference>
<dbReference type="AlphaFoldDB" id="A0A401FUR6"/>
<reference evidence="3" key="2">
    <citation type="submission" date="2019-01" db="EMBL/GenBank/DDBJ databases">
        <title>Genome sequence of Desulfonema ishimotonii strain Tokyo 01.</title>
        <authorList>
            <person name="Fukui M."/>
        </authorList>
    </citation>
    <scope>NUCLEOTIDE SEQUENCE [LARGE SCALE GENOMIC DNA]</scope>
    <source>
        <strain evidence="3">Tokyo 01</strain>
    </source>
</reference>
<feature type="domain" description="STAS" evidence="1">
    <location>
        <begin position="1"/>
        <end position="100"/>
    </location>
</feature>
<dbReference type="EMBL" id="BEXT01000001">
    <property type="protein sequence ID" value="GBC60706.1"/>
    <property type="molecule type" value="Genomic_DNA"/>
</dbReference>
<keyword evidence="3" id="KW-1185">Reference proteome</keyword>
<dbReference type="SUPFAM" id="SSF52091">
    <property type="entry name" value="SpoIIaa-like"/>
    <property type="match status" value="1"/>
</dbReference>
<evidence type="ECO:0000259" key="1">
    <source>
        <dbReference type="PROSITE" id="PS50801"/>
    </source>
</evidence>
<dbReference type="InterPro" id="IPR002645">
    <property type="entry name" value="STAS_dom"/>
</dbReference>
<dbReference type="PANTHER" id="PTHR35849:SF2">
    <property type="entry name" value="BLR2341 PROTEIN"/>
    <property type="match status" value="1"/>
</dbReference>
<dbReference type="Pfam" id="PF01740">
    <property type="entry name" value="STAS"/>
    <property type="match status" value="1"/>
</dbReference>
<dbReference type="CDD" id="cd07043">
    <property type="entry name" value="STAS_anti-anti-sigma_factors"/>
    <property type="match status" value="1"/>
</dbReference>
<comment type="caution">
    <text evidence="2">The sequence shown here is derived from an EMBL/GenBank/DDBJ whole genome shotgun (WGS) entry which is preliminary data.</text>
</comment>
<organism evidence="2 3">
    <name type="scientific">Desulfonema ishimotonii</name>
    <dbReference type="NCBI Taxonomy" id="45657"/>
    <lineage>
        <taxon>Bacteria</taxon>
        <taxon>Pseudomonadati</taxon>
        <taxon>Thermodesulfobacteriota</taxon>
        <taxon>Desulfobacteria</taxon>
        <taxon>Desulfobacterales</taxon>
        <taxon>Desulfococcaceae</taxon>
        <taxon>Desulfonema</taxon>
    </lineage>
</organism>
<dbReference type="InterPro" id="IPR052746">
    <property type="entry name" value="MlaB_ABC_Transporter"/>
</dbReference>